<reference evidence="2" key="1">
    <citation type="submission" date="2015-03" db="EMBL/GenBank/DDBJ databases">
        <title>Draft genome sequence of Mizugakiibacter sediminis skMP5.</title>
        <authorList>
            <person name="Watanabe T."/>
            <person name="Kojima H."/>
            <person name="Fukui M."/>
        </authorList>
    </citation>
    <scope>NUCLEOTIDE SEQUENCE</scope>
    <source>
        <strain evidence="2">SkMP5</strain>
    </source>
</reference>
<evidence type="ECO:0008006" key="5">
    <source>
        <dbReference type="Google" id="ProtNLM"/>
    </source>
</evidence>
<evidence type="ECO:0000256" key="1">
    <source>
        <dbReference type="SAM" id="SignalP"/>
    </source>
</evidence>
<protein>
    <recommendedName>
        <fullName evidence="5">Secreted protein</fullName>
    </recommendedName>
</protein>
<accession>A0A0K8QRA6</accession>
<name>A0A0K8QRA6_9GAMM</name>
<reference evidence="3" key="2">
    <citation type="submission" date="2015-08" db="EMBL/GenBank/DDBJ databases">
        <title>Complete DNA Sequence of Pseudomonas syringae pv. actinidiae, the Causal Agent of Kiwifruit Canker Disease.</title>
        <authorList>
            <person name="Rikkerink E.H.A."/>
            <person name="Fineran P.C."/>
        </authorList>
    </citation>
    <scope>NUCLEOTIDE SEQUENCE</scope>
    <source>
        <strain evidence="3">SkMP5</strain>
    </source>
</reference>
<dbReference type="EMBL" id="DF952378">
    <property type="protein sequence ID" value="GAN43756.1"/>
    <property type="molecule type" value="Genomic_DNA"/>
</dbReference>
<evidence type="ECO:0000313" key="3">
    <source>
        <dbReference type="EMBL" id="GAP67438.1"/>
    </source>
</evidence>
<evidence type="ECO:0000313" key="2">
    <source>
        <dbReference type="EMBL" id="GAN43756.1"/>
    </source>
</evidence>
<feature type="signal peptide" evidence="1">
    <location>
        <begin position="1"/>
        <end position="21"/>
    </location>
</feature>
<dbReference type="RefSeq" id="WP_062537983.1">
    <property type="nucleotide sequence ID" value="NZ_DF970270.1"/>
</dbReference>
<sequence length="185" mass="19011">MKALFVSLPLLLGLAATAAHAQQAQSLGSLRTTGPDLQRTVSVSDDGSITATINDGGLVSTLDVDLRGNIVQITKRNPWGIDSALVDLDSARKLLRDHPTMASAGEQALAYASSLGASHNKTESRIVPTAAGAAGCQSELDVLLAAADRVVYACANGGGFACTIASIQYARAKDAYNACVSAQPK</sequence>
<feature type="chain" id="PRO_5007414643" description="Secreted protein" evidence="1">
    <location>
        <begin position="22"/>
        <end position="185"/>
    </location>
</feature>
<evidence type="ECO:0000313" key="4">
    <source>
        <dbReference type="Proteomes" id="UP000253740"/>
    </source>
</evidence>
<proteinExistence type="predicted"/>
<dbReference type="AlphaFoldDB" id="A0A0K8QRA6"/>
<organism evidence="3">
    <name type="scientific">Mizugakiibacter sediminis</name>
    <dbReference type="NCBI Taxonomy" id="1475481"/>
    <lineage>
        <taxon>Bacteria</taxon>
        <taxon>Pseudomonadati</taxon>
        <taxon>Pseudomonadota</taxon>
        <taxon>Gammaproteobacteria</taxon>
        <taxon>Lysobacterales</taxon>
        <taxon>Rhodanobacteraceae</taxon>
        <taxon>Mizugakiibacter</taxon>
    </lineage>
</organism>
<keyword evidence="4" id="KW-1185">Reference proteome</keyword>
<keyword evidence="1" id="KW-0732">Signal</keyword>
<dbReference type="STRING" id="1475481.GCA_000953855_02809"/>
<dbReference type="HOGENOM" id="CLU_1459760_0_0_6"/>
<dbReference type="EMBL" id="DF970270">
    <property type="protein sequence ID" value="GAP67438.1"/>
    <property type="molecule type" value="Genomic_DNA"/>
</dbReference>
<dbReference type="Proteomes" id="UP000253740">
    <property type="component" value="Unassembled WGS sequence"/>
</dbReference>
<gene>
    <name evidence="2" type="ORF">MBSD_0266</name>
    <name evidence="3" type="ORF">MBSD_n2763</name>
</gene>